<dbReference type="Gene3D" id="3.40.50.1820">
    <property type="entry name" value="alpha/beta hydrolase"/>
    <property type="match status" value="1"/>
</dbReference>
<keyword evidence="3" id="KW-1185">Reference proteome</keyword>
<dbReference type="OrthoDB" id="495620at2"/>
<dbReference type="eggNOG" id="COG2267">
    <property type="taxonomic scope" value="Bacteria"/>
</dbReference>
<protein>
    <submittedName>
        <fullName evidence="2">Alpha/beta hydrolase fold protein</fullName>
    </submittedName>
</protein>
<dbReference type="InterPro" id="IPR000073">
    <property type="entry name" value="AB_hydrolase_1"/>
</dbReference>
<reference evidence="2 3" key="1">
    <citation type="journal article" date="2009" name="Stand. Genomic Sci.">
        <title>Complete genome sequence of Catenulispora acidiphila type strain (ID 139908).</title>
        <authorList>
            <person name="Copeland A."/>
            <person name="Lapidus A."/>
            <person name="Glavina Del Rio T."/>
            <person name="Nolan M."/>
            <person name="Lucas S."/>
            <person name="Chen F."/>
            <person name="Tice H."/>
            <person name="Cheng J.F."/>
            <person name="Bruce D."/>
            <person name="Goodwin L."/>
            <person name="Pitluck S."/>
            <person name="Mikhailova N."/>
            <person name="Pati A."/>
            <person name="Ivanova N."/>
            <person name="Mavromatis K."/>
            <person name="Chen A."/>
            <person name="Palaniappan K."/>
            <person name="Chain P."/>
            <person name="Land M."/>
            <person name="Hauser L."/>
            <person name="Chang Y.J."/>
            <person name="Jeffries C.D."/>
            <person name="Chertkov O."/>
            <person name="Brettin T."/>
            <person name="Detter J.C."/>
            <person name="Han C."/>
            <person name="Ali Z."/>
            <person name="Tindall B.J."/>
            <person name="Goker M."/>
            <person name="Bristow J."/>
            <person name="Eisen J.A."/>
            <person name="Markowitz V."/>
            <person name="Hugenholtz P."/>
            <person name="Kyrpides N.C."/>
            <person name="Klenk H.P."/>
        </authorList>
    </citation>
    <scope>NUCLEOTIDE SEQUENCE [LARGE SCALE GENOMIC DNA]</scope>
    <source>
        <strain evidence="3">DSM 44928 / JCM 14897 / NBRC 102108 / NRRL B-24433 / ID139908</strain>
    </source>
</reference>
<dbReference type="HOGENOM" id="CLU_745208_0_0_11"/>
<dbReference type="STRING" id="479433.Caci_7224"/>
<dbReference type="InParanoid" id="C7Q740"/>
<dbReference type="Proteomes" id="UP000000851">
    <property type="component" value="Chromosome"/>
</dbReference>
<dbReference type="Pfam" id="PF12697">
    <property type="entry name" value="Abhydrolase_6"/>
    <property type="match status" value="1"/>
</dbReference>
<sequence>MATDEVDEQHDAIDVEHYLAADLPRRPWHRRVLRRTAKTVAVVFVTLTMLSVPYNAYTAGTVAPPPGLTYVTADGIHTRYETWGTSGSPIVLVHGAVEDSDTWQDLAAVLAKDHRVYALDLTGSGYSRRVSPYTPQHMAAQLTGLVTALHIDRPVLVSHSSGAAVAAEAVLESPHTYSGLMFLDGDGLPIPSPGVTWVLGPLRTSVLRLVLRSDWAIRTIYASECGPSCPRLDAAGVERFRRPYQVAGAEQGLWDTLDTVGGPGLPASRLSQLTQLCLPKAVTFGAQDSMFAANAPQSVAANIGAPAPTVIQGAHHLSLVSHPAQVAASVEALVARAEPAC</sequence>
<name>C7Q740_CATAD</name>
<dbReference type="SUPFAM" id="SSF53474">
    <property type="entry name" value="alpha/beta-Hydrolases"/>
    <property type="match status" value="1"/>
</dbReference>
<keyword evidence="2" id="KW-0378">Hydrolase</keyword>
<evidence type="ECO:0000313" key="2">
    <source>
        <dbReference type="EMBL" id="ACU76053.1"/>
    </source>
</evidence>
<proteinExistence type="predicted"/>
<feature type="domain" description="AB hydrolase-1" evidence="1">
    <location>
        <begin position="90"/>
        <end position="328"/>
    </location>
</feature>
<evidence type="ECO:0000313" key="3">
    <source>
        <dbReference type="Proteomes" id="UP000000851"/>
    </source>
</evidence>
<dbReference type="ESTHER" id="catad-c7q740">
    <property type="family name" value="6_AlphaBeta_hydrolase"/>
</dbReference>
<dbReference type="PANTHER" id="PTHR43689:SF8">
    <property type="entry name" value="ALPHA_BETA-HYDROLASES SUPERFAMILY PROTEIN"/>
    <property type="match status" value="1"/>
</dbReference>
<dbReference type="GO" id="GO:0016787">
    <property type="term" value="F:hydrolase activity"/>
    <property type="evidence" value="ECO:0007669"/>
    <property type="project" value="UniProtKB-KW"/>
</dbReference>
<gene>
    <name evidence="2" type="ordered locus">Caci_7224</name>
</gene>
<organism evidence="2 3">
    <name type="scientific">Catenulispora acidiphila (strain DSM 44928 / JCM 14897 / NBRC 102108 / NRRL B-24433 / ID139908)</name>
    <dbReference type="NCBI Taxonomy" id="479433"/>
    <lineage>
        <taxon>Bacteria</taxon>
        <taxon>Bacillati</taxon>
        <taxon>Actinomycetota</taxon>
        <taxon>Actinomycetes</taxon>
        <taxon>Catenulisporales</taxon>
        <taxon>Catenulisporaceae</taxon>
        <taxon>Catenulispora</taxon>
    </lineage>
</organism>
<dbReference type="EMBL" id="CP001700">
    <property type="protein sequence ID" value="ACU76053.1"/>
    <property type="molecule type" value="Genomic_DNA"/>
</dbReference>
<dbReference type="AlphaFoldDB" id="C7Q740"/>
<dbReference type="InterPro" id="IPR029058">
    <property type="entry name" value="AB_hydrolase_fold"/>
</dbReference>
<dbReference type="RefSeq" id="WP_015795781.1">
    <property type="nucleotide sequence ID" value="NC_013131.1"/>
</dbReference>
<dbReference type="PANTHER" id="PTHR43689">
    <property type="entry name" value="HYDROLASE"/>
    <property type="match status" value="1"/>
</dbReference>
<evidence type="ECO:0000259" key="1">
    <source>
        <dbReference type="Pfam" id="PF12697"/>
    </source>
</evidence>
<accession>C7Q740</accession>
<dbReference type="KEGG" id="cai:Caci_7224"/>